<name>A0A2Z3JDM1_9DEIO</name>
<proteinExistence type="predicted"/>
<evidence type="ECO:0000313" key="3">
    <source>
        <dbReference type="Proteomes" id="UP000245368"/>
    </source>
</evidence>
<dbReference type="InterPro" id="IPR006439">
    <property type="entry name" value="HAD-SF_hydro_IA"/>
</dbReference>
<dbReference type="GO" id="GO:0016787">
    <property type="term" value="F:hydrolase activity"/>
    <property type="evidence" value="ECO:0007669"/>
    <property type="project" value="UniProtKB-KW"/>
</dbReference>
<organism evidence="2 3">
    <name type="scientific">Deinococcus irradiatisoli</name>
    <dbReference type="NCBI Taxonomy" id="2202254"/>
    <lineage>
        <taxon>Bacteria</taxon>
        <taxon>Thermotogati</taxon>
        <taxon>Deinococcota</taxon>
        <taxon>Deinococci</taxon>
        <taxon>Deinococcales</taxon>
        <taxon>Deinococcaceae</taxon>
        <taxon>Deinococcus</taxon>
    </lineage>
</organism>
<dbReference type="SFLD" id="SFLDS00003">
    <property type="entry name" value="Haloacid_Dehalogenase"/>
    <property type="match status" value="1"/>
</dbReference>
<dbReference type="SUPFAM" id="SSF56784">
    <property type="entry name" value="HAD-like"/>
    <property type="match status" value="1"/>
</dbReference>
<dbReference type="PRINTS" id="PR00413">
    <property type="entry name" value="HADHALOGNASE"/>
</dbReference>
<protein>
    <submittedName>
        <fullName evidence="2">Hydrolase</fullName>
    </submittedName>
</protein>
<dbReference type="NCBIfam" id="TIGR01509">
    <property type="entry name" value="HAD-SF-IA-v3"/>
    <property type="match status" value="1"/>
</dbReference>
<dbReference type="InterPro" id="IPR023214">
    <property type="entry name" value="HAD_sf"/>
</dbReference>
<dbReference type="Gene3D" id="3.40.50.1000">
    <property type="entry name" value="HAD superfamily/HAD-like"/>
    <property type="match status" value="1"/>
</dbReference>
<dbReference type="EMBL" id="CP029494">
    <property type="protein sequence ID" value="AWN23142.1"/>
    <property type="molecule type" value="Genomic_DNA"/>
</dbReference>
<dbReference type="PANTHER" id="PTHR43316:SF3">
    <property type="entry name" value="HALOACID DEHALOGENASE, TYPE II (AFU_ORTHOLOGUE AFUA_2G07750)-RELATED"/>
    <property type="match status" value="1"/>
</dbReference>
<dbReference type="PANTHER" id="PTHR43316">
    <property type="entry name" value="HYDROLASE, HALOACID DELAHOGENASE-RELATED"/>
    <property type="match status" value="1"/>
</dbReference>
<dbReference type="OrthoDB" id="9797743at2"/>
<dbReference type="Pfam" id="PF00702">
    <property type="entry name" value="Hydrolase"/>
    <property type="match status" value="1"/>
</dbReference>
<evidence type="ECO:0000256" key="1">
    <source>
        <dbReference type="ARBA" id="ARBA00022801"/>
    </source>
</evidence>
<evidence type="ECO:0000313" key="2">
    <source>
        <dbReference type="EMBL" id="AWN23142.1"/>
    </source>
</evidence>
<accession>A0A2Z3JDM1</accession>
<gene>
    <name evidence="2" type="ORF">DKM44_07825</name>
</gene>
<keyword evidence="1 2" id="KW-0378">Hydrolase</keyword>
<dbReference type="InterPro" id="IPR051540">
    <property type="entry name" value="S-2-haloacid_dehalogenase"/>
</dbReference>
<dbReference type="Proteomes" id="UP000245368">
    <property type="component" value="Chromosome"/>
</dbReference>
<dbReference type="KEGG" id="dez:DKM44_07825"/>
<dbReference type="SFLD" id="SFLDG01129">
    <property type="entry name" value="C1.5:_HAD__Beta-PGM__Phosphata"/>
    <property type="match status" value="1"/>
</dbReference>
<reference evidence="2 3" key="1">
    <citation type="submission" date="2018-05" db="EMBL/GenBank/DDBJ databases">
        <title>Complete Genome Sequence of Deinococcus sp. strain 17bor-2.</title>
        <authorList>
            <person name="Srinivasan S."/>
        </authorList>
    </citation>
    <scope>NUCLEOTIDE SEQUENCE [LARGE SCALE GENOMIC DNA]</scope>
    <source>
        <strain evidence="2 3">17bor-2</strain>
    </source>
</reference>
<dbReference type="CDD" id="cd02603">
    <property type="entry name" value="HAD_sEH-N_like"/>
    <property type="match status" value="1"/>
</dbReference>
<dbReference type="InterPro" id="IPR036412">
    <property type="entry name" value="HAD-like_sf"/>
</dbReference>
<sequence>MIRAVLFDRDDTLSVTDPSVYRQAAAWTAETYGLDPDEVIRVMRRHWHEAFGGWWSLRTLADEEAFWQTYGRGIAASLSLTGAQGEALVAEFPYQAFMKPAPGARRVLTALRDRGLKIGVLSNTLPNIWPTLEAIGVADLVDVALSSCALGIHKPAPDVFRLAARALELACDEVLFLDDKLENVEAAREVGMRAALVTLGASGAQGVSALDEVLELVD</sequence>
<keyword evidence="3" id="KW-1185">Reference proteome</keyword>
<dbReference type="AlphaFoldDB" id="A0A2Z3JDM1"/>